<dbReference type="PROSITE" id="PS51186">
    <property type="entry name" value="GNAT"/>
    <property type="match status" value="1"/>
</dbReference>
<dbReference type="InterPro" id="IPR050769">
    <property type="entry name" value="NAT_camello-type"/>
</dbReference>
<dbReference type="InterPro" id="IPR016181">
    <property type="entry name" value="Acyl_CoA_acyltransferase"/>
</dbReference>
<dbReference type="Pfam" id="PF00583">
    <property type="entry name" value="Acetyltransf_1"/>
    <property type="match status" value="1"/>
</dbReference>
<proteinExistence type="predicted"/>
<sequence>MILRDAMPNEIPSIRQQRLEAYHEYAPLLPEAHWEALKKSILSEADMQPGVEIIVAESEAEGKILGSVVLFPPNIKAYEGFGDVLEHSEIRMLAVSPSSRGKGVASTLVNECIIRTKDKGYPAIGLHTGEFMEGALQLYTRFGFLHTPEHDFEPANDGIIVKAFKMTL</sequence>
<evidence type="ECO:0000256" key="1">
    <source>
        <dbReference type="ARBA" id="ARBA00022679"/>
    </source>
</evidence>
<dbReference type="Proteomes" id="UP000737402">
    <property type="component" value="Unassembled WGS sequence"/>
</dbReference>
<dbReference type="InterPro" id="IPR000182">
    <property type="entry name" value="GNAT_dom"/>
</dbReference>
<evidence type="ECO:0000259" key="2">
    <source>
        <dbReference type="PROSITE" id="PS51186"/>
    </source>
</evidence>
<feature type="domain" description="N-acetyltransferase" evidence="2">
    <location>
        <begin position="1"/>
        <end position="168"/>
    </location>
</feature>
<dbReference type="PANTHER" id="PTHR13947:SF37">
    <property type="entry name" value="LD18367P"/>
    <property type="match status" value="1"/>
</dbReference>
<keyword evidence="1" id="KW-0808">Transferase</keyword>
<keyword evidence="4" id="KW-1185">Reference proteome</keyword>
<dbReference type="SUPFAM" id="SSF55729">
    <property type="entry name" value="Acyl-CoA N-acyltransferases (Nat)"/>
    <property type="match status" value="1"/>
</dbReference>
<reference evidence="3 4" key="1">
    <citation type="submission" date="2021-01" db="EMBL/GenBank/DDBJ databases">
        <title>Genomic Encyclopedia of Type Strains, Phase IV (KMG-IV): sequencing the most valuable type-strain genomes for metagenomic binning, comparative biology and taxonomic classification.</title>
        <authorList>
            <person name="Goeker M."/>
        </authorList>
    </citation>
    <scope>NUCLEOTIDE SEQUENCE [LARGE SCALE GENOMIC DNA]</scope>
    <source>
        <strain evidence="3 4">DSM 25879</strain>
    </source>
</reference>
<evidence type="ECO:0000313" key="4">
    <source>
        <dbReference type="Proteomes" id="UP000737402"/>
    </source>
</evidence>
<dbReference type="EMBL" id="JAFBED010000006">
    <property type="protein sequence ID" value="MBM7621185.1"/>
    <property type="molecule type" value="Genomic_DNA"/>
</dbReference>
<dbReference type="CDD" id="cd04301">
    <property type="entry name" value="NAT_SF"/>
    <property type="match status" value="1"/>
</dbReference>
<comment type="caution">
    <text evidence="3">The sequence shown here is derived from an EMBL/GenBank/DDBJ whole genome shotgun (WGS) entry which is preliminary data.</text>
</comment>
<dbReference type="PANTHER" id="PTHR13947">
    <property type="entry name" value="GNAT FAMILY N-ACETYLTRANSFERASE"/>
    <property type="match status" value="1"/>
</dbReference>
<accession>A0ABS2P474</accession>
<gene>
    <name evidence="3" type="ORF">JOC95_003058</name>
</gene>
<protein>
    <submittedName>
        <fullName evidence="3">GNAT superfamily N-acetyltransferase</fullName>
    </submittedName>
</protein>
<organism evidence="3 4">
    <name type="scientific">Sutcliffiella tianshenii</name>
    <dbReference type="NCBI Taxonomy" id="1463404"/>
    <lineage>
        <taxon>Bacteria</taxon>
        <taxon>Bacillati</taxon>
        <taxon>Bacillota</taxon>
        <taxon>Bacilli</taxon>
        <taxon>Bacillales</taxon>
        <taxon>Bacillaceae</taxon>
        <taxon>Sutcliffiella</taxon>
    </lineage>
</organism>
<dbReference type="RefSeq" id="WP_204417915.1">
    <property type="nucleotide sequence ID" value="NZ_JAFBED010000006.1"/>
</dbReference>
<evidence type="ECO:0000313" key="3">
    <source>
        <dbReference type="EMBL" id="MBM7621185.1"/>
    </source>
</evidence>
<dbReference type="Gene3D" id="3.40.630.30">
    <property type="match status" value="1"/>
</dbReference>
<name>A0ABS2P474_9BACI</name>